<dbReference type="CDD" id="cd04496">
    <property type="entry name" value="SSB_OBF"/>
    <property type="match status" value="1"/>
</dbReference>
<evidence type="ECO:0000256" key="2">
    <source>
        <dbReference type="PROSITE-ProRule" id="PRU00252"/>
    </source>
</evidence>
<evidence type="ECO:0000313" key="4">
    <source>
        <dbReference type="EMBL" id="MBM3225574.1"/>
    </source>
</evidence>
<dbReference type="InterPro" id="IPR000424">
    <property type="entry name" value="Primosome_PriB/ssb"/>
</dbReference>
<dbReference type="Proteomes" id="UP000712673">
    <property type="component" value="Unassembled WGS sequence"/>
</dbReference>
<comment type="caution">
    <text evidence="4">The sequence shown here is derived from an EMBL/GenBank/DDBJ whole genome shotgun (WGS) entry which is preliminary data.</text>
</comment>
<dbReference type="NCBIfam" id="TIGR00621">
    <property type="entry name" value="ssb"/>
    <property type="match status" value="1"/>
</dbReference>
<organism evidence="4 5">
    <name type="scientific">Tectimicrobiota bacterium</name>
    <dbReference type="NCBI Taxonomy" id="2528274"/>
    <lineage>
        <taxon>Bacteria</taxon>
        <taxon>Pseudomonadati</taxon>
        <taxon>Nitrospinota/Tectimicrobiota group</taxon>
        <taxon>Candidatus Tectimicrobiota</taxon>
    </lineage>
</organism>
<evidence type="ECO:0000313" key="5">
    <source>
        <dbReference type="Proteomes" id="UP000712673"/>
    </source>
</evidence>
<dbReference type="SUPFAM" id="SSF50249">
    <property type="entry name" value="Nucleic acid-binding proteins"/>
    <property type="match status" value="1"/>
</dbReference>
<dbReference type="InterPro" id="IPR011344">
    <property type="entry name" value="ssDNA-bd"/>
</dbReference>
<dbReference type="Pfam" id="PF00436">
    <property type="entry name" value="SSB"/>
    <property type="match status" value="1"/>
</dbReference>
<name>A0A937W263_UNCTE</name>
<dbReference type="GO" id="GO:0003697">
    <property type="term" value="F:single-stranded DNA binding"/>
    <property type="evidence" value="ECO:0007669"/>
    <property type="project" value="InterPro"/>
</dbReference>
<dbReference type="GO" id="GO:0006260">
    <property type="term" value="P:DNA replication"/>
    <property type="evidence" value="ECO:0007669"/>
    <property type="project" value="InterPro"/>
</dbReference>
<proteinExistence type="predicted"/>
<dbReference type="AlphaFoldDB" id="A0A937W263"/>
<protein>
    <recommendedName>
        <fullName evidence="3">Single-stranded DNA-binding protein</fullName>
    </recommendedName>
</protein>
<evidence type="ECO:0000256" key="1">
    <source>
        <dbReference type="ARBA" id="ARBA00023125"/>
    </source>
</evidence>
<keyword evidence="1 2" id="KW-0238">DNA-binding</keyword>
<gene>
    <name evidence="4" type="primary">ssb</name>
    <name evidence="4" type="ORF">FJZ47_17495</name>
</gene>
<dbReference type="EMBL" id="VGLS01000617">
    <property type="protein sequence ID" value="MBM3225574.1"/>
    <property type="molecule type" value="Genomic_DNA"/>
</dbReference>
<reference evidence="4" key="1">
    <citation type="submission" date="2019-03" db="EMBL/GenBank/DDBJ databases">
        <title>Lake Tanganyika Metagenome-Assembled Genomes (MAGs).</title>
        <authorList>
            <person name="Tran P."/>
        </authorList>
    </citation>
    <scope>NUCLEOTIDE SEQUENCE</scope>
    <source>
        <strain evidence="4">K_DeepCast_65m_m2_066</strain>
    </source>
</reference>
<accession>A0A937W263</accession>
<dbReference type="InterPro" id="IPR012340">
    <property type="entry name" value="NA-bd_OB-fold"/>
</dbReference>
<sequence>MWIAVTPGGEGNGHTGALLRYKTGEIWQDEVCLFDVVVFGRQAETVGEYLHKGSQALIERRLRQRTWENATGQPHRKHEVVADRVYVLGTRSQGPETTLPLGDVEAVNPEAEAIPF</sequence>
<evidence type="ECO:0000256" key="3">
    <source>
        <dbReference type="RuleBase" id="RU000524"/>
    </source>
</evidence>
<dbReference type="Gene3D" id="2.40.50.140">
    <property type="entry name" value="Nucleic acid-binding proteins"/>
    <property type="match status" value="1"/>
</dbReference>
<dbReference type="PROSITE" id="PS50935">
    <property type="entry name" value="SSB"/>
    <property type="match status" value="1"/>
</dbReference>